<organism evidence="4 5">
    <name type="scientific">Kingella denitrificans ATCC 33394</name>
    <dbReference type="NCBI Taxonomy" id="888741"/>
    <lineage>
        <taxon>Bacteria</taxon>
        <taxon>Pseudomonadati</taxon>
        <taxon>Pseudomonadota</taxon>
        <taxon>Betaproteobacteria</taxon>
        <taxon>Neisseriales</taxon>
        <taxon>Neisseriaceae</taxon>
        <taxon>Kingella</taxon>
    </lineage>
</organism>
<reference evidence="4 5" key="1">
    <citation type="submission" date="2011-01" db="EMBL/GenBank/DDBJ databases">
        <authorList>
            <person name="Muzny D."/>
            <person name="Qin X."/>
            <person name="Deng J."/>
            <person name="Jiang H."/>
            <person name="Liu Y."/>
            <person name="Qu J."/>
            <person name="Song X.-Z."/>
            <person name="Zhang L."/>
            <person name="Thornton R."/>
            <person name="Coyle M."/>
            <person name="Francisco L."/>
            <person name="Jackson L."/>
            <person name="Javaid M."/>
            <person name="Korchina V."/>
            <person name="Kovar C."/>
            <person name="Mata R."/>
            <person name="Mathew T."/>
            <person name="Ngo R."/>
            <person name="Nguyen L."/>
            <person name="Nguyen N."/>
            <person name="Okwuonu G."/>
            <person name="Ongeri F."/>
            <person name="Pham C."/>
            <person name="Simmons D."/>
            <person name="Wilczek-Boney K."/>
            <person name="Hale W."/>
            <person name="Jakkamsetti A."/>
            <person name="Pham P."/>
            <person name="Ruth R."/>
            <person name="San Lucas F."/>
            <person name="Warren J."/>
            <person name="Zhang J."/>
            <person name="Zhao Z."/>
            <person name="Zhou C."/>
            <person name="Zhu D."/>
            <person name="Lee S."/>
            <person name="Bess C."/>
            <person name="Blankenburg K."/>
            <person name="Forbes L."/>
            <person name="Fu Q."/>
            <person name="Gubbala S."/>
            <person name="Hirani K."/>
            <person name="Jayaseelan J.C."/>
            <person name="Lara F."/>
            <person name="Munidasa M."/>
            <person name="Palculict T."/>
            <person name="Patil S."/>
            <person name="Pu L.-L."/>
            <person name="Saada N."/>
            <person name="Tang L."/>
            <person name="Weissenberger G."/>
            <person name="Zhu Y."/>
            <person name="Hemphill L."/>
            <person name="Shang Y."/>
            <person name="Youmans B."/>
            <person name="Ayvaz T."/>
            <person name="Ross M."/>
            <person name="Santibanez J."/>
            <person name="Aqrawi P."/>
            <person name="Gross S."/>
            <person name="Joshi V."/>
            <person name="Fowler G."/>
            <person name="Nazareth L."/>
            <person name="Reid J."/>
            <person name="Worley K."/>
            <person name="Petrosino J."/>
            <person name="Highlander S."/>
            <person name="Gibbs R."/>
        </authorList>
    </citation>
    <scope>NUCLEOTIDE SEQUENCE [LARGE SCALE GENOMIC DNA]</scope>
    <source>
        <strain evidence="4 5">ATCC 33394</strain>
    </source>
</reference>
<keyword evidence="5" id="KW-1185">Reference proteome</keyword>
<feature type="transmembrane region" description="Helical" evidence="1">
    <location>
        <begin position="12"/>
        <end position="30"/>
    </location>
</feature>
<dbReference type="Pfam" id="PF14341">
    <property type="entry name" value="PilX_N"/>
    <property type="match status" value="1"/>
</dbReference>
<dbReference type="STRING" id="888741.HMPREF9098_0063"/>
<evidence type="ECO:0000313" key="5">
    <source>
        <dbReference type="Proteomes" id="UP000004088"/>
    </source>
</evidence>
<dbReference type="HOGENOM" id="CLU_103317_1_0_4"/>
<feature type="domain" description="Type 4 fimbrial biogenesis protein PilX N-terminal" evidence="3">
    <location>
        <begin position="8"/>
        <end position="58"/>
    </location>
</feature>
<protein>
    <submittedName>
        <fullName evidence="4">Uncharacterized protein</fullName>
    </submittedName>
</protein>
<evidence type="ECO:0000259" key="2">
    <source>
        <dbReference type="Pfam" id="PF13681"/>
    </source>
</evidence>
<evidence type="ECO:0000256" key="1">
    <source>
        <dbReference type="SAM" id="Phobius"/>
    </source>
</evidence>
<dbReference type="AlphaFoldDB" id="F0EW29"/>
<evidence type="ECO:0000259" key="3">
    <source>
        <dbReference type="Pfam" id="PF14341"/>
    </source>
</evidence>
<proteinExistence type="predicted"/>
<gene>
    <name evidence="4" type="ORF">HMPREF9098_0063</name>
</gene>
<sequence length="200" mass="22043">MIFKNVQKGFSLFFVMILMLVIAFIVIMTSQSSLTEMRSSTNEADRKFALSLAENGLREGEFAIKAAFDAKPTVTTFTADCKNGWCLPAKDSYSSTQSNEPFKFDTAAAPDIPAWERCAANTSQQASSCVGKTVLDAGCDASARCKKSNDGKTYYIVEYLGSRMDNVKAQQIDNFRITSRARGNNDDTVVTLQSYVELIQ</sequence>
<dbReference type="InterPro" id="IPR025746">
    <property type="entry name" value="PilX_N_dom"/>
</dbReference>
<feature type="domain" description="PilX/PilW C-terminal" evidence="2">
    <location>
        <begin position="83"/>
        <end position="196"/>
    </location>
</feature>
<comment type="caution">
    <text evidence="4">The sequence shown here is derived from an EMBL/GenBank/DDBJ whole genome shotgun (WGS) entry which is preliminary data.</text>
</comment>
<keyword evidence="1" id="KW-1133">Transmembrane helix</keyword>
<dbReference type="EMBL" id="AEWV01000002">
    <property type="protein sequence ID" value="EGC18538.1"/>
    <property type="molecule type" value="Genomic_DNA"/>
</dbReference>
<keyword evidence="1" id="KW-0472">Membrane</keyword>
<dbReference type="RefSeq" id="WP_003780838.1">
    <property type="nucleotide sequence ID" value="NZ_GL870929.1"/>
</dbReference>
<keyword evidence="1" id="KW-0812">Transmembrane</keyword>
<dbReference type="Proteomes" id="UP000004088">
    <property type="component" value="Unassembled WGS sequence"/>
</dbReference>
<accession>F0EW29</accession>
<name>F0EW29_9NEIS</name>
<dbReference type="Pfam" id="PF13681">
    <property type="entry name" value="PilX"/>
    <property type="match status" value="1"/>
</dbReference>
<dbReference type="InterPro" id="IPR025205">
    <property type="entry name" value="PilX/PilW_C"/>
</dbReference>
<evidence type="ECO:0000313" key="4">
    <source>
        <dbReference type="EMBL" id="EGC18538.1"/>
    </source>
</evidence>